<accession>A0ABQ5NBG5</accession>
<sequence length="346" mass="40134">MERKNKITYTMIETAIDKGIRDIKDNSNRGIRNLVDLGTHFSTGPFQKEFFIMAQQMLNNDNSPYYKLVNQIFQNTDSCILKRFGINLGYNSWIYGAEKIKKSKKNNGYNVPWALIFDFIHNTKDILSIKEIETILISGELMGIYCGMFFVNINKEQLNSLLNMLKLHKNSSYFIFFKPDLLTDGIAKVLINAGNIVPMLAMDIQNYIICRNAADILIKNKCLYGIYNMCSDFNFEYLISDEYLKQVEFLHCAFAFYIKHGLNETENKERFSKFIQTSKSAIKYPFFIFDFYEDYAAISRMISTKEGFMAIKSNGSIEFSLEDTLDKGINLRTQSLNSILKNYTKD</sequence>
<dbReference type="Proteomes" id="UP001208567">
    <property type="component" value="Unassembled WGS sequence"/>
</dbReference>
<evidence type="ECO:0000313" key="1">
    <source>
        <dbReference type="EMBL" id="GLC32583.1"/>
    </source>
</evidence>
<organism evidence="1 2">
    <name type="scientific">Clostridium omnivorum</name>
    <dbReference type="NCBI Taxonomy" id="1604902"/>
    <lineage>
        <taxon>Bacteria</taxon>
        <taxon>Bacillati</taxon>
        <taxon>Bacillota</taxon>
        <taxon>Clostridia</taxon>
        <taxon>Eubacteriales</taxon>
        <taxon>Clostridiaceae</taxon>
        <taxon>Clostridium</taxon>
    </lineage>
</organism>
<reference evidence="1 2" key="1">
    <citation type="journal article" date="2024" name="Int. J. Syst. Evol. Microbiol.">
        <title>Clostridium omnivorum sp. nov., isolated from anoxic soil under the treatment of reductive soil disinfestation.</title>
        <authorList>
            <person name="Ueki A."/>
            <person name="Tonouchi A."/>
            <person name="Kaku N."/>
            <person name="Honma S."/>
            <person name="Ueki K."/>
        </authorList>
    </citation>
    <scope>NUCLEOTIDE SEQUENCE [LARGE SCALE GENOMIC DNA]</scope>
    <source>
        <strain evidence="1 2">E14</strain>
    </source>
</reference>
<dbReference type="EMBL" id="BRXR01000001">
    <property type="protein sequence ID" value="GLC32583.1"/>
    <property type="molecule type" value="Genomic_DNA"/>
</dbReference>
<keyword evidence="2" id="KW-1185">Reference proteome</keyword>
<name>A0ABQ5NBG5_9CLOT</name>
<protein>
    <submittedName>
        <fullName evidence="1">Uncharacterized protein</fullName>
    </submittedName>
</protein>
<gene>
    <name evidence="1" type="ORF">bsdE14_39930</name>
</gene>
<comment type="caution">
    <text evidence="1">The sequence shown here is derived from an EMBL/GenBank/DDBJ whole genome shotgun (WGS) entry which is preliminary data.</text>
</comment>
<proteinExistence type="predicted"/>
<dbReference type="RefSeq" id="WP_264851892.1">
    <property type="nucleotide sequence ID" value="NZ_BRXR01000001.1"/>
</dbReference>
<evidence type="ECO:0000313" key="2">
    <source>
        <dbReference type="Proteomes" id="UP001208567"/>
    </source>
</evidence>